<feature type="domain" description="Flagellar hook-length control protein-like C-terminal" evidence="1">
    <location>
        <begin position="274"/>
        <end position="348"/>
    </location>
</feature>
<dbReference type="InterPro" id="IPR038610">
    <property type="entry name" value="FliK-like_C_sf"/>
</dbReference>
<evidence type="ECO:0000313" key="2">
    <source>
        <dbReference type="EMBL" id="OEG00405.1"/>
    </source>
</evidence>
<dbReference type="PANTHER" id="PTHR37533:SF2">
    <property type="entry name" value="FLAGELLAR HOOK-LENGTH CONTROL PROTEIN"/>
    <property type="match status" value="1"/>
</dbReference>
<dbReference type="Proteomes" id="UP000243739">
    <property type="component" value="Unassembled WGS sequence"/>
</dbReference>
<keyword evidence="3" id="KW-1185">Reference proteome</keyword>
<proteinExistence type="predicted"/>
<dbReference type="RefSeq" id="WP_069655718.1">
    <property type="nucleotide sequence ID" value="NZ_MIJF01000001.1"/>
</dbReference>
<dbReference type="STRING" id="337097.BHF71_00405"/>
<dbReference type="PANTHER" id="PTHR37533">
    <property type="entry name" value="FLAGELLAR HOOK-LENGTH CONTROL PROTEIN"/>
    <property type="match status" value="1"/>
</dbReference>
<comment type="caution">
    <text evidence="2">The sequence shown here is derived from an EMBL/GenBank/DDBJ whole genome shotgun (WGS) entry which is preliminary data.</text>
</comment>
<dbReference type="CDD" id="cd17470">
    <property type="entry name" value="T3SS_Flik_C"/>
    <property type="match status" value="1"/>
</dbReference>
<name>A0A1D2YXC4_9BACI</name>
<dbReference type="EMBL" id="MIJF01000001">
    <property type="protein sequence ID" value="OEG00405.1"/>
    <property type="molecule type" value="Genomic_DNA"/>
</dbReference>
<gene>
    <name evidence="2" type="ORF">BHF71_00405</name>
</gene>
<reference evidence="2 3" key="1">
    <citation type="submission" date="2016-09" db="EMBL/GenBank/DDBJ databases">
        <title>Draft genome sequence for the type strain of Vulcanibacillus modesticaldus BR, a strictly anaerobic, moderately thermophilic, and nitrate-reducing bacterium from deep sea-hydrothermal vents of the Mid-Atlantic Ridge.</title>
        <authorList>
            <person name="Abin C.A."/>
            <person name="Hollibaugh J.T."/>
        </authorList>
    </citation>
    <scope>NUCLEOTIDE SEQUENCE [LARGE SCALE GENOMIC DNA]</scope>
    <source>
        <strain evidence="2 3">BR</strain>
    </source>
</reference>
<dbReference type="InterPro" id="IPR052563">
    <property type="entry name" value="FliK"/>
</dbReference>
<evidence type="ECO:0000313" key="3">
    <source>
        <dbReference type="Proteomes" id="UP000243739"/>
    </source>
</evidence>
<sequence length="401" mass="45390">MEQTTVSMTTTTASNVNNMKNLRTDNQKNLSDLDIMTQELAGLSFYQIFNNIFIDSQNETDSQEILMGLSSVLKNSEKSDELLTWFQGLSQEQQEVVYQILANIDSADSINNFLSPIKGNQQLKVVLKDHEFKLRGFWDKLQEMNINQDQDDKLEFLQKEPIKLSKNVSLLKEKDNTKIVPGDKVLNYLNNLFVEQHLSAEQEVDQLKQGGVKQIELQRIDINQVDLASLQFQNIKQIKSENINISDGYQNLINVENQDFTSELGKVLIKNIKMPNGVTETKIQLHPEELGRISVKLTASNGQLAAQIIADTSLGKALLEGQIQQLKHSLIQQGYQVEKIEVLQMSSSSSSYSNSNGFNFSDNQPTKQQYYGRSSYSVPTVDEEEISEQNLFSLSGIDYTV</sequence>
<dbReference type="AlphaFoldDB" id="A0A1D2YXC4"/>
<accession>A0A1D2YXC4</accession>
<protein>
    <recommendedName>
        <fullName evidence="1">Flagellar hook-length control protein-like C-terminal domain-containing protein</fullName>
    </recommendedName>
</protein>
<dbReference type="Pfam" id="PF02120">
    <property type="entry name" value="Flg_hook"/>
    <property type="match status" value="1"/>
</dbReference>
<dbReference type="Gene3D" id="3.30.750.140">
    <property type="match status" value="1"/>
</dbReference>
<dbReference type="OrthoDB" id="2112988at2"/>
<dbReference type="InterPro" id="IPR021136">
    <property type="entry name" value="Flagellar_hook_control-like_C"/>
</dbReference>
<organism evidence="2 3">
    <name type="scientific">Vulcanibacillus modesticaldus</name>
    <dbReference type="NCBI Taxonomy" id="337097"/>
    <lineage>
        <taxon>Bacteria</taxon>
        <taxon>Bacillati</taxon>
        <taxon>Bacillota</taxon>
        <taxon>Bacilli</taxon>
        <taxon>Bacillales</taxon>
        <taxon>Bacillaceae</taxon>
        <taxon>Vulcanibacillus</taxon>
    </lineage>
</organism>
<evidence type="ECO:0000259" key="1">
    <source>
        <dbReference type="Pfam" id="PF02120"/>
    </source>
</evidence>